<gene>
    <name evidence="1" type="ORF">J0A69_16365</name>
</gene>
<comment type="caution">
    <text evidence="1">The sequence shown here is derived from an EMBL/GenBank/DDBJ whole genome shotgun (WGS) entry which is preliminary data.</text>
</comment>
<name>A0ABS3CIU4_9BACT</name>
<dbReference type="EMBL" id="JAFKCU010000003">
    <property type="protein sequence ID" value="MBN7817017.1"/>
    <property type="molecule type" value="Genomic_DNA"/>
</dbReference>
<dbReference type="RefSeq" id="WP_206587664.1">
    <property type="nucleotide sequence ID" value="NZ_JAFKCU010000003.1"/>
</dbReference>
<organism evidence="1 2">
    <name type="scientific">Algoriphagus pacificus</name>
    <dbReference type="NCBI Taxonomy" id="2811234"/>
    <lineage>
        <taxon>Bacteria</taxon>
        <taxon>Pseudomonadati</taxon>
        <taxon>Bacteroidota</taxon>
        <taxon>Cytophagia</taxon>
        <taxon>Cytophagales</taxon>
        <taxon>Cyclobacteriaceae</taxon>
        <taxon>Algoriphagus</taxon>
    </lineage>
</organism>
<keyword evidence="2" id="KW-1185">Reference proteome</keyword>
<evidence type="ECO:0000313" key="1">
    <source>
        <dbReference type="EMBL" id="MBN7817017.1"/>
    </source>
</evidence>
<protein>
    <submittedName>
        <fullName evidence="1">Uncharacterized protein</fullName>
    </submittedName>
</protein>
<accession>A0ABS3CIU4</accession>
<proteinExistence type="predicted"/>
<dbReference type="Proteomes" id="UP000664480">
    <property type="component" value="Unassembled WGS sequence"/>
</dbReference>
<evidence type="ECO:0000313" key="2">
    <source>
        <dbReference type="Proteomes" id="UP000664480"/>
    </source>
</evidence>
<sequence length="69" mass="8280">MKSRIFKKSGVGWKRMAPKTCLLQAEDRYGREEVRRKPKKTECEDLQKTYDPMAIAFFEQYQIISLDKY</sequence>
<reference evidence="1 2" key="1">
    <citation type="submission" date="2021-03" db="EMBL/GenBank/DDBJ databases">
        <title>novel species isolated from a fishpond in China.</title>
        <authorList>
            <person name="Lu H."/>
            <person name="Cai Z."/>
        </authorList>
    </citation>
    <scope>NUCLEOTIDE SEQUENCE [LARGE SCALE GENOMIC DNA]</scope>
    <source>
        <strain evidence="1 2">YJ13C</strain>
    </source>
</reference>